<comment type="similarity">
    <text evidence="15">Belongs to the heme-copper respiratory oxidase family.</text>
</comment>
<feature type="transmembrane region" description="Helical" evidence="16">
    <location>
        <begin position="124"/>
        <end position="150"/>
    </location>
</feature>
<evidence type="ECO:0000256" key="2">
    <source>
        <dbReference type="ARBA" id="ARBA00004673"/>
    </source>
</evidence>
<comment type="subcellular location">
    <subcellularLocation>
        <location evidence="16">Cell membrane</location>
        <topology evidence="16">Multi-pass membrane protein</topology>
    </subcellularLocation>
    <subcellularLocation>
        <location evidence="1">Membrane</location>
        <topology evidence="1">Multi-pass membrane protein</topology>
    </subcellularLocation>
</comment>
<dbReference type="InterPro" id="IPR014241">
    <property type="entry name" value="Cyt_c_oxidase_su1_bac"/>
</dbReference>
<evidence type="ECO:0000256" key="1">
    <source>
        <dbReference type="ARBA" id="ARBA00004141"/>
    </source>
</evidence>
<feature type="transmembrane region" description="Helical" evidence="16">
    <location>
        <begin position="39"/>
        <end position="60"/>
    </location>
</feature>
<dbReference type="PRINTS" id="PR01165">
    <property type="entry name" value="CYCOXIDASEI"/>
</dbReference>
<evidence type="ECO:0000256" key="15">
    <source>
        <dbReference type="RuleBase" id="RU000370"/>
    </source>
</evidence>
<dbReference type="PROSITE" id="PS50855">
    <property type="entry name" value="COX1"/>
    <property type="match status" value="1"/>
</dbReference>
<keyword evidence="5 15" id="KW-0679">Respiratory chain</keyword>
<gene>
    <name evidence="18" type="primary">ctaD</name>
    <name evidence="18" type="ORF">ACFFIC_28925</name>
</gene>
<dbReference type="PROSITE" id="PS00077">
    <property type="entry name" value="COX1_CUB"/>
    <property type="match status" value="1"/>
</dbReference>
<keyword evidence="11 16" id="KW-0408">Iron</keyword>
<dbReference type="InterPro" id="IPR033944">
    <property type="entry name" value="Cyt_c_oxase_su1_dom"/>
</dbReference>
<reference evidence="18 19" key="1">
    <citation type="submission" date="2024-09" db="EMBL/GenBank/DDBJ databases">
        <authorList>
            <person name="Sun Q."/>
            <person name="Mori K."/>
        </authorList>
    </citation>
    <scope>NUCLEOTIDE SEQUENCE [LARGE SCALE GENOMIC DNA]</scope>
    <source>
        <strain evidence="18 19">CCM 7468</strain>
    </source>
</reference>
<evidence type="ECO:0000256" key="8">
    <source>
        <dbReference type="ARBA" id="ARBA00022967"/>
    </source>
</evidence>
<evidence type="ECO:0000256" key="9">
    <source>
        <dbReference type="ARBA" id="ARBA00022982"/>
    </source>
</evidence>
<accession>A0ABV6J0Y6</accession>
<protein>
    <recommendedName>
        <fullName evidence="16">Cytochrome c oxidase subunit 1</fullName>
        <ecNumber evidence="16">7.1.1.9</ecNumber>
    </recommendedName>
</protein>
<dbReference type="NCBIfam" id="TIGR02891">
    <property type="entry name" value="CtaD_CoxA"/>
    <property type="match status" value="1"/>
</dbReference>
<keyword evidence="16" id="KW-1003">Cell membrane</keyword>
<dbReference type="InterPro" id="IPR036927">
    <property type="entry name" value="Cyt_c_oxase-like_su1_sf"/>
</dbReference>
<dbReference type="Proteomes" id="UP001589789">
    <property type="component" value="Unassembled WGS sequence"/>
</dbReference>
<dbReference type="InterPro" id="IPR023616">
    <property type="entry name" value="Cyt_c_oxase-like_su1_dom"/>
</dbReference>
<evidence type="ECO:0000313" key="19">
    <source>
        <dbReference type="Proteomes" id="UP001589789"/>
    </source>
</evidence>
<evidence type="ECO:0000256" key="12">
    <source>
        <dbReference type="ARBA" id="ARBA00023008"/>
    </source>
</evidence>
<comment type="caution">
    <text evidence="18">The sequence shown here is derived from an EMBL/GenBank/DDBJ whole genome shotgun (WGS) entry which is preliminary data.</text>
</comment>
<dbReference type="EMBL" id="JBHLVZ010000114">
    <property type="protein sequence ID" value="MFC0389541.1"/>
    <property type="molecule type" value="Genomic_DNA"/>
</dbReference>
<feature type="transmembrane region" description="Helical" evidence="16">
    <location>
        <begin position="392"/>
        <end position="417"/>
    </location>
</feature>
<feature type="transmembrane region" description="Helical" evidence="16">
    <location>
        <begin position="359"/>
        <end position="380"/>
    </location>
</feature>
<dbReference type="CDD" id="cd01663">
    <property type="entry name" value="Cyt_c_Oxidase_I"/>
    <property type="match status" value="1"/>
</dbReference>
<evidence type="ECO:0000256" key="4">
    <source>
        <dbReference type="ARBA" id="ARBA00022617"/>
    </source>
</evidence>
<organism evidence="18 19">
    <name type="scientific">Muricoccus vinaceus</name>
    <dbReference type="NCBI Taxonomy" id="424704"/>
    <lineage>
        <taxon>Bacteria</taxon>
        <taxon>Pseudomonadati</taxon>
        <taxon>Pseudomonadota</taxon>
        <taxon>Alphaproteobacteria</taxon>
        <taxon>Acetobacterales</taxon>
        <taxon>Roseomonadaceae</taxon>
        <taxon>Muricoccus</taxon>
    </lineage>
</organism>
<feature type="domain" description="Cytochrome oxidase subunit I profile" evidence="17">
    <location>
        <begin position="27"/>
        <end position="535"/>
    </location>
</feature>
<keyword evidence="6 15" id="KW-0812">Transmembrane</keyword>
<dbReference type="InterPro" id="IPR000883">
    <property type="entry name" value="Cyt_C_Oxase_1"/>
</dbReference>
<evidence type="ECO:0000256" key="16">
    <source>
        <dbReference type="RuleBase" id="RU363061"/>
    </source>
</evidence>
<feature type="transmembrane region" description="Helical" evidence="16">
    <location>
        <begin position="170"/>
        <end position="193"/>
    </location>
</feature>
<dbReference type="Pfam" id="PF00115">
    <property type="entry name" value="COX1"/>
    <property type="match status" value="1"/>
</dbReference>
<feature type="transmembrane region" description="Helical" evidence="16">
    <location>
        <begin position="80"/>
        <end position="104"/>
    </location>
</feature>
<keyword evidence="7 16" id="KW-0479">Metal-binding</keyword>
<dbReference type="PANTHER" id="PTHR10422">
    <property type="entry name" value="CYTOCHROME C OXIDASE SUBUNIT 1"/>
    <property type="match status" value="1"/>
</dbReference>
<feature type="transmembrane region" description="Helical" evidence="16">
    <location>
        <begin position="429"/>
        <end position="453"/>
    </location>
</feature>
<feature type="transmembrane region" description="Helical" evidence="16">
    <location>
        <begin position="205"/>
        <end position="232"/>
    </location>
</feature>
<evidence type="ECO:0000256" key="5">
    <source>
        <dbReference type="ARBA" id="ARBA00022660"/>
    </source>
</evidence>
<evidence type="ECO:0000256" key="3">
    <source>
        <dbReference type="ARBA" id="ARBA00022448"/>
    </source>
</evidence>
<keyword evidence="8" id="KW-1278">Translocase</keyword>
<comment type="catalytic activity">
    <reaction evidence="14 16">
        <text>4 Fe(II)-[cytochrome c] + O2 + 8 H(+)(in) = 4 Fe(III)-[cytochrome c] + 2 H2O + 4 H(+)(out)</text>
        <dbReference type="Rhea" id="RHEA:11436"/>
        <dbReference type="Rhea" id="RHEA-COMP:10350"/>
        <dbReference type="Rhea" id="RHEA-COMP:14399"/>
        <dbReference type="ChEBI" id="CHEBI:15377"/>
        <dbReference type="ChEBI" id="CHEBI:15378"/>
        <dbReference type="ChEBI" id="CHEBI:15379"/>
        <dbReference type="ChEBI" id="CHEBI:29033"/>
        <dbReference type="ChEBI" id="CHEBI:29034"/>
        <dbReference type="EC" id="7.1.1.9"/>
    </reaction>
</comment>
<keyword evidence="9 15" id="KW-0249">Electron transport</keyword>
<sequence>MAHAAPDTAHHGHDDHHDHAPGFVSRWLFSTNHKDIGTLYILFSVVAACVGVTLSVLMRIELQEPGMQIFSGGQAWNAMVSAHGLVMVFFVVMPALIGGFGNWFVPIMIGAPDMAFPRLNNISFWLIVPAFMLLVSSMFVGQGAGAGWTIYPPLSDSTYQSGPSMDMALFALHLAGASSILGAANFITTIFNMRAPGMTLHKMPLFVWAMLVTAFLLLLSVPVLGGAITMLITDRNFGTSFFKPEGGGDPVLFQHLFWFFGHPEVYIMILPAFGIVSHILSTFSRKPIFGYLGMAYAMVAIGVVGFVVWAHHMFTSGISVDTRAYFMAATMIIAVPTGIKIFSWIATMWGGSLDFRTPMLYAIGFVFLFTVGGVTGVKLANAGVTVILHNTYYVIAHFHYVLSLGAVFGIYAGFYYWIGKMSGYQYPEFWGKVQFWTTFVGVNITFFPMHFLGAQGMPRRYPDYPDAFAGWNLVASIGSYISALSFLLFIWVVVLTFLRKEKAAANPWGEGATTLEWQVSSPPPFHTFEELPHIR</sequence>
<evidence type="ECO:0000256" key="14">
    <source>
        <dbReference type="ARBA" id="ARBA00047816"/>
    </source>
</evidence>
<keyword evidence="13 16" id="KW-0472">Membrane</keyword>
<dbReference type="RefSeq" id="WP_377057013.1">
    <property type="nucleotide sequence ID" value="NZ_JBHLVZ010000114.1"/>
</dbReference>
<feature type="transmembrane region" description="Helical" evidence="16">
    <location>
        <begin position="324"/>
        <end position="347"/>
    </location>
</feature>
<feature type="transmembrane region" description="Helical" evidence="16">
    <location>
        <begin position="252"/>
        <end position="276"/>
    </location>
</feature>
<keyword evidence="4 15" id="KW-0349">Heme</keyword>
<dbReference type="SUPFAM" id="SSF81442">
    <property type="entry name" value="Cytochrome c oxidase subunit I-like"/>
    <property type="match status" value="1"/>
</dbReference>
<proteinExistence type="inferred from homology"/>
<comment type="pathway">
    <text evidence="2 16">Energy metabolism; oxidative phosphorylation.</text>
</comment>
<evidence type="ECO:0000259" key="17">
    <source>
        <dbReference type="PROSITE" id="PS50855"/>
    </source>
</evidence>
<name>A0ABV6J0Y6_9PROT</name>
<evidence type="ECO:0000256" key="13">
    <source>
        <dbReference type="ARBA" id="ARBA00023136"/>
    </source>
</evidence>
<feature type="transmembrane region" description="Helical" evidence="16">
    <location>
        <begin position="473"/>
        <end position="498"/>
    </location>
</feature>
<evidence type="ECO:0000256" key="6">
    <source>
        <dbReference type="ARBA" id="ARBA00022692"/>
    </source>
</evidence>
<keyword evidence="19" id="KW-1185">Reference proteome</keyword>
<keyword evidence="12 16" id="KW-0186">Copper</keyword>
<keyword evidence="10 16" id="KW-1133">Transmembrane helix</keyword>
<feature type="transmembrane region" description="Helical" evidence="16">
    <location>
        <begin position="288"/>
        <end position="312"/>
    </location>
</feature>
<comment type="function">
    <text evidence="16">Cytochrome c oxidase is the component of the respiratory chain that catalyzes the reduction of oxygen to water. Subunits 1-3 form the functional core of the enzyme complex. CO I is the catalytic subunit of the enzyme. Electrons originating in cytochrome c are transferred via the copper A center of subunit 2 and heme A of subunit 1 to the bimetallic center formed by heme A3 and copper B.</text>
</comment>
<dbReference type="PANTHER" id="PTHR10422:SF18">
    <property type="entry name" value="CYTOCHROME C OXIDASE SUBUNIT 1"/>
    <property type="match status" value="1"/>
</dbReference>
<dbReference type="EC" id="7.1.1.9" evidence="16"/>
<evidence type="ECO:0000256" key="10">
    <source>
        <dbReference type="ARBA" id="ARBA00022989"/>
    </source>
</evidence>
<dbReference type="InterPro" id="IPR023615">
    <property type="entry name" value="Cyt_c_Oxase_su1_BS"/>
</dbReference>
<keyword evidence="3 15" id="KW-0813">Transport</keyword>
<evidence type="ECO:0000256" key="7">
    <source>
        <dbReference type="ARBA" id="ARBA00022723"/>
    </source>
</evidence>
<evidence type="ECO:0000256" key="11">
    <source>
        <dbReference type="ARBA" id="ARBA00023004"/>
    </source>
</evidence>
<evidence type="ECO:0000313" key="18">
    <source>
        <dbReference type="EMBL" id="MFC0389541.1"/>
    </source>
</evidence>
<dbReference type="Gene3D" id="1.20.210.10">
    <property type="entry name" value="Cytochrome c oxidase-like, subunit I domain"/>
    <property type="match status" value="1"/>
</dbReference>